<comment type="caution">
    <text evidence="1">The sequence shown here is derived from an EMBL/GenBank/DDBJ whole genome shotgun (WGS) entry which is preliminary data.</text>
</comment>
<gene>
    <name evidence="1" type="ORF">SDC9_96637</name>
</gene>
<evidence type="ECO:0000313" key="1">
    <source>
        <dbReference type="EMBL" id="MPM49903.1"/>
    </source>
</evidence>
<sequence length="129" mass="15051">MDSAIKEEEDLYRRVDVRPQFWKEECDRPSSALFKDSNGVSVDRSNNRSLEDIIKDEERLHRVFGSEDLKAVISVSKKTCEDKDIYVKCDPIDNNEHHCIIQRTESEVPLTSGQAKYLSKQCVIRKRYV</sequence>
<dbReference type="EMBL" id="VSSQ01012722">
    <property type="protein sequence ID" value="MPM49903.1"/>
    <property type="molecule type" value="Genomic_DNA"/>
</dbReference>
<reference evidence="1" key="1">
    <citation type="submission" date="2019-08" db="EMBL/GenBank/DDBJ databases">
        <authorList>
            <person name="Kucharzyk K."/>
            <person name="Murdoch R.W."/>
            <person name="Higgins S."/>
            <person name="Loffler F."/>
        </authorList>
    </citation>
    <scope>NUCLEOTIDE SEQUENCE</scope>
</reference>
<dbReference type="AlphaFoldDB" id="A0A645AGE8"/>
<protein>
    <submittedName>
        <fullName evidence="1">Uncharacterized protein</fullName>
    </submittedName>
</protein>
<organism evidence="1">
    <name type="scientific">bioreactor metagenome</name>
    <dbReference type="NCBI Taxonomy" id="1076179"/>
    <lineage>
        <taxon>unclassified sequences</taxon>
        <taxon>metagenomes</taxon>
        <taxon>ecological metagenomes</taxon>
    </lineage>
</organism>
<name>A0A645AGE8_9ZZZZ</name>
<accession>A0A645AGE8</accession>
<proteinExistence type="predicted"/>